<dbReference type="RefSeq" id="WP_171738536.1">
    <property type="nucleotide sequence ID" value="NZ_CP053435.1"/>
</dbReference>
<accession>A0A6M5Y1Y3</accession>
<organism evidence="1 2">
    <name type="scientific">Spirosoma taeanense</name>
    <dbReference type="NCBI Taxonomy" id="2735870"/>
    <lineage>
        <taxon>Bacteria</taxon>
        <taxon>Pseudomonadati</taxon>
        <taxon>Bacteroidota</taxon>
        <taxon>Cytophagia</taxon>
        <taxon>Cytophagales</taxon>
        <taxon>Cytophagaceae</taxon>
        <taxon>Spirosoma</taxon>
    </lineage>
</organism>
<evidence type="ECO:0000313" key="1">
    <source>
        <dbReference type="EMBL" id="QJW88698.1"/>
    </source>
</evidence>
<dbReference type="Proteomes" id="UP000502756">
    <property type="component" value="Chromosome"/>
</dbReference>
<proteinExistence type="predicted"/>
<name>A0A6M5Y1Y3_9BACT</name>
<reference evidence="1 2" key="1">
    <citation type="submission" date="2020-05" db="EMBL/GenBank/DDBJ databases">
        <title>Genome sequencing of Spirosoma sp. TS118.</title>
        <authorList>
            <person name="Lee J.-H."/>
            <person name="Jeong S."/>
            <person name="Zhao L."/>
            <person name="Jung J.-H."/>
            <person name="Kim M.-K."/>
            <person name="Lim S."/>
        </authorList>
    </citation>
    <scope>NUCLEOTIDE SEQUENCE [LARGE SCALE GENOMIC DNA]</scope>
    <source>
        <strain evidence="1 2">TS118</strain>
    </source>
</reference>
<evidence type="ECO:0008006" key="3">
    <source>
        <dbReference type="Google" id="ProtNLM"/>
    </source>
</evidence>
<gene>
    <name evidence="1" type="ORF">HNV11_04555</name>
</gene>
<dbReference type="AlphaFoldDB" id="A0A6M5Y1Y3"/>
<evidence type="ECO:0000313" key="2">
    <source>
        <dbReference type="Proteomes" id="UP000502756"/>
    </source>
</evidence>
<dbReference type="PROSITE" id="PS51257">
    <property type="entry name" value="PROKAR_LIPOPROTEIN"/>
    <property type="match status" value="1"/>
</dbReference>
<sequence>MKPAFFLLLFTLLIGCRNEASIGPLEGLYGGTFQRDINEPAQVTITFTNGRYSGTVGKTSNLLVLPPVIGKGTFSTSGKTVSFTDETAYPANTDLSAALQGKYNAELRNGKLILQRDLDRYVLEKK</sequence>
<protein>
    <recommendedName>
        <fullName evidence="3">META domain-containing protein</fullName>
    </recommendedName>
</protein>
<dbReference type="KEGG" id="stae:HNV11_04555"/>
<dbReference type="EMBL" id="CP053435">
    <property type="protein sequence ID" value="QJW88698.1"/>
    <property type="molecule type" value="Genomic_DNA"/>
</dbReference>
<keyword evidence="2" id="KW-1185">Reference proteome</keyword>